<reference evidence="8 9" key="1">
    <citation type="submission" date="2019-03" db="EMBL/GenBank/DDBJ databases">
        <title>Genomic Encyclopedia of Type Strains, Phase IV (KMG-IV): sequencing the most valuable type-strain genomes for metagenomic binning, comparative biology and taxonomic classification.</title>
        <authorList>
            <person name="Goeker M."/>
        </authorList>
    </citation>
    <scope>NUCLEOTIDE SEQUENCE [LARGE SCALE GENOMIC DNA]</scope>
    <source>
        <strain evidence="8 9">DSM 16998</strain>
    </source>
</reference>
<dbReference type="GO" id="GO:0005737">
    <property type="term" value="C:cytoplasm"/>
    <property type="evidence" value="ECO:0007669"/>
    <property type="project" value="TreeGrafter"/>
</dbReference>
<dbReference type="Proteomes" id="UP000295361">
    <property type="component" value="Unassembled WGS sequence"/>
</dbReference>
<dbReference type="GO" id="GO:0006535">
    <property type="term" value="P:cysteine biosynthetic process from serine"/>
    <property type="evidence" value="ECO:0007669"/>
    <property type="project" value="TreeGrafter"/>
</dbReference>
<dbReference type="InterPro" id="IPR015421">
    <property type="entry name" value="PyrdxlP-dep_Trfase_major"/>
</dbReference>
<evidence type="ECO:0000256" key="4">
    <source>
        <dbReference type="ARBA" id="ARBA00022898"/>
    </source>
</evidence>
<dbReference type="InterPro" id="IPR015422">
    <property type="entry name" value="PyrdxlP-dep_Trfase_small"/>
</dbReference>
<dbReference type="GO" id="GO:0004124">
    <property type="term" value="F:cysteine synthase activity"/>
    <property type="evidence" value="ECO:0007669"/>
    <property type="project" value="TreeGrafter"/>
</dbReference>
<keyword evidence="8" id="KW-0456">Lyase</keyword>
<dbReference type="FunFam" id="3.40.640.10:FF:000046">
    <property type="entry name" value="Cystathionine gamma-lyase"/>
    <property type="match status" value="1"/>
</dbReference>
<dbReference type="InParanoid" id="A0A4R6QM76"/>
<keyword evidence="9" id="KW-1185">Reference proteome</keyword>
<proteinExistence type="inferred from homology"/>
<organism evidence="8 9">
    <name type="scientific">Roseateles toxinivorans</name>
    <dbReference type="NCBI Taxonomy" id="270368"/>
    <lineage>
        <taxon>Bacteria</taxon>
        <taxon>Pseudomonadati</taxon>
        <taxon>Pseudomonadota</taxon>
        <taxon>Betaproteobacteria</taxon>
        <taxon>Burkholderiales</taxon>
        <taxon>Sphaerotilaceae</taxon>
        <taxon>Roseateles</taxon>
    </lineage>
</organism>
<dbReference type="EMBL" id="SNXS01000004">
    <property type="protein sequence ID" value="TDP64289.1"/>
    <property type="molecule type" value="Genomic_DNA"/>
</dbReference>
<name>A0A4R6QM76_9BURK</name>
<evidence type="ECO:0000256" key="1">
    <source>
        <dbReference type="ARBA" id="ARBA00001933"/>
    </source>
</evidence>
<evidence type="ECO:0000313" key="8">
    <source>
        <dbReference type="EMBL" id="TDP64289.1"/>
    </source>
</evidence>
<sequence length="417" mass="44208">MTAFDKQGPRTGPSTDNVHADRRFGVEHGAIHKPIHTSVQYGFERVEDLIGVFQGTVKGGYNYARQGTPTTAALEAKLTQLEQGLGTISFATGMAAISAVFLTLLRKGDHIISSRYVFGNTNSLLGTLEDLGVEVSKVDAGSASAVEAALRPNTRMVFVETVANPGTQVPDLVGIGALCQARGLVYVVDNTITSPALFLPRSVGASLVINSLTKTIAGHGDALGGAVTDTGLFDWQAFPNIFAAYRKGDARQWGLQQIRKKGLRDMGGTLSSDAAHRISVGAETLPLRVRQASATALALAGWLQAHPKVAAVHYPGLESHPHHARAAELFKAGSWLLSFELRDPADLVQVLNRLQLPIKATGLGDTRTLIIPVAPTIFWEAGPAVRAEMGIADGLIRLSVGLEDEADLIADFAQALG</sequence>
<protein>
    <submittedName>
        <fullName evidence="8">O-acetylhomoserine (Thiol)-lyase</fullName>
    </submittedName>
</protein>
<feature type="region of interest" description="Disordered" evidence="7">
    <location>
        <begin position="1"/>
        <end position="20"/>
    </location>
</feature>
<keyword evidence="3" id="KW-0808">Transferase</keyword>
<dbReference type="OrthoDB" id="9805807at2"/>
<dbReference type="InterPro" id="IPR000277">
    <property type="entry name" value="Cys/Met-Metab_PyrdxlP-dep_enz"/>
</dbReference>
<dbReference type="RefSeq" id="WP_133702106.1">
    <property type="nucleotide sequence ID" value="NZ_SNXS01000004.1"/>
</dbReference>
<dbReference type="GO" id="GO:0019346">
    <property type="term" value="P:transsulfuration"/>
    <property type="evidence" value="ECO:0007669"/>
    <property type="project" value="InterPro"/>
</dbReference>
<dbReference type="PANTHER" id="PTHR43797:SF2">
    <property type="entry name" value="HOMOCYSTEINE_CYSTEINE SYNTHASE"/>
    <property type="match status" value="1"/>
</dbReference>
<comment type="cofactor">
    <cofactor evidence="1 6">
        <name>pyridoxal 5'-phosphate</name>
        <dbReference type="ChEBI" id="CHEBI:597326"/>
    </cofactor>
</comment>
<dbReference type="Gene3D" id="3.40.640.10">
    <property type="entry name" value="Type I PLP-dependent aspartate aminotransferase-like (Major domain)"/>
    <property type="match status" value="1"/>
</dbReference>
<dbReference type="PANTHER" id="PTHR43797">
    <property type="entry name" value="HOMOCYSTEINE/CYSTEINE SYNTHASE"/>
    <property type="match status" value="1"/>
</dbReference>
<dbReference type="GO" id="GO:0071269">
    <property type="term" value="P:L-homocysteine biosynthetic process"/>
    <property type="evidence" value="ECO:0007669"/>
    <property type="project" value="TreeGrafter"/>
</dbReference>
<dbReference type="Gene3D" id="3.90.1150.10">
    <property type="entry name" value="Aspartate Aminotransferase, domain 1"/>
    <property type="match status" value="1"/>
</dbReference>
<evidence type="ECO:0000256" key="5">
    <source>
        <dbReference type="PIRSR" id="PIRSR001434-2"/>
    </source>
</evidence>
<dbReference type="PIRSF" id="PIRSF001434">
    <property type="entry name" value="CGS"/>
    <property type="match status" value="1"/>
</dbReference>
<dbReference type="GO" id="GO:0003961">
    <property type="term" value="F:O-acetylhomoserine aminocarboxypropyltransferase activity"/>
    <property type="evidence" value="ECO:0007669"/>
    <property type="project" value="TreeGrafter"/>
</dbReference>
<gene>
    <name evidence="8" type="ORF">DES47_104578</name>
</gene>
<accession>A0A4R6QM76</accession>
<comment type="caution">
    <text evidence="8">The sequence shown here is derived from an EMBL/GenBank/DDBJ whole genome shotgun (WGS) entry which is preliminary data.</text>
</comment>
<evidence type="ECO:0000256" key="3">
    <source>
        <dbReference type="ARBA" id="ARBA00022679"/>
    </source>
</evidence>
<keyword evidence="4 5" id="KW-0663">Pyridoxal phosphate</keyword>
<dbReference type="InterPro" id="IPR006235">
    <property type="entry name" value="OAc-hSer/O-AcSer_sulfhydrylase"/>
</dbReference>
<comment type="similarity">
    <text evidence="2 6">Belongs to the trans-sulfuration enzymes family.</text>
</comment>
<evidence type="ECO:0000313" key="9">
    <source>
        <dbReference type="Proteomes" id="UP000295361"/>
    </source>
</evidence>
<dbReference type="InterPro" id="IPR015424">
    <property type="entry name" value="PyrdxlP-dep_Trfase"/>
</dbReference>
<dbReference type="Pfam" id="PF01053">
    <property type="entry name" value="Cys_Met_Meta_PP"/>
    <property type="match status" value="1"/>
</dbReference>
<dbReference type="GO" id="GO:0016829">
    <property type="term" value="F:lyase activity"/>
    <property type="evidence" value="ECO:0007669"/>
    <property type="project" value="UniProtKB-KW"/>
</dbReference>
<dbReference type="NCBIfam" id="NF004609">
    <property type="entry name" value="PRK05939.1"/>
    <property type="match status" value="1"/>
</dbReference>
<evidence type="ECO:0000256" key="6">
    <source>
        <dbReference type="RuleBase" id="RU362118"/>
    </source>
</evidence>
<feature type="modified residue" description="N6-(pyridoxal phosphate)lysine" evidence="5">
    <location>
        <position position="214"/>
    </location>
</feature>
<evidence type="ECO:0000256" key="7">
    <source>
        <dbReference type="SAM" id="MobiDB-lite"/>
    </source>
</evidence>
<dbReference type="GO" id="GO:0030170">
    <property type="term" value="F:pyridoxal phosphate binding"/>
    <property type="evidence" value="ECO:0007669"/>
    <property type="project" value="InterPro"/>
</dbReference>
<dbReference type="SUPFAM" id="SSF53383">
    <property type="entry name" value="PLP-dependent transferases"/>
    <property type="match status" value="1"/>
</dbReference>
<dbReference type="AlphaFoldDB" id="A0A4R6QM76"/>
<evidence type="ECO:0000256" key="2">
    <source>
        <dbReference type="ARBA" id="ARBA00009077"/>
    </source>
</evidence>